<evidence type="ECO:0000256" key="4">
    <source>
        <dbReference type="ARBA" id="ARBA00022692"/>
    </source>
</evidence>
<keyword evidence="6 7" id="KW-0472">Membrane</keyword>
<evidence type="ECO:0000256" key="5">
    <source>
        <dbReference type="ARBA" id="ARBA00022989"/>
    </source>
</evidence>
<dbReference type="PANTHER" id="PTHR43744:SF8">
    <property type="entry name" value="SN-GLYCEROL-3-PHOSPHATE TRANSPORT SYSTEM PERMEASE PROTEIN UGPE"/>
    <property type="match status" value="1"/>
</dbReference>
<keyword evidence="5 7" id="KW-1133">Transmembrane helix</keyword>
<gene>
    <name evidence="10" type="ORF">ACFOUW_05840</name>
</gene>
<keyword evidence="4 7" id="KW-0812">Transmembrane</keyword>
<dbReference type="PANTHER" id="PTHR43744">
    <property type="entry name" value="ABC TRANSPORTER PERMEASE PROTEIN MG189-RELATED-RELATED"/>
    <property type="match status" value="1"/>
</dbReference>
<evidence type="ECO:0000256" key="8">
    <source>
        <dbReference type="SAM" id="MobiDB-lite"/>
    </source>
</evidence>
<feature type="transmembrane region" description="Helical" evidence="7">
    <location>
        <begin position="265"/>
        <end position="286"/>
    </location>
</feature>
<keyword evidence="11" id="KW-1185">Reference proteome</keyword>
<dbReference type="CDD" id="cd06261">
    <property type="entry name" value="TM_PBP2"/>
    <property type="match status" value="1"/>
</dbReference>
<dbReference type="Pfam" id="PF00528">
    <property type="entry name" value="BPD_transp_1"/>
    <property type="match status" value="1"/>
</dbReference>
<evidence type="ECO:0000256" key="1">
    <source>
        <dbReference type="ARBA" id="ARBA00004651"/>
    </source>
</evidence>
<keyword evidence="3" id="KW-1003">Cell membrane</keyword>
<evidence type="ECO:0000259" key="9">
    <source>
        <dbReference type="PROSITE" id="PS50928"/>
    </source>
</evidence>
<evidence type="ECO:0000313" key="11">
    <source>
        <dbReference type="Proteomes" id="UP001595699"/>
    </source>
</evidence>
<feature type="transmembrane region" description="Helical" evidence="7">
    <location>
        <begin position="30"/>
        <end position="53"/>
    </location>
</feature>
<feature type="transmembrane region" description="Helical" evidence="7">
    <location>
        <begin position="129"/>
        <end position="153"/>
    </location>
</feature>
<protein>
    <submittedName>
        <fullName evidence="10">Carbohydrate ABC transporter permease</fullName>
    </submittedName>
</protein>
<dbReference type="EMBL" id="JBHRZH010000005">
    <property type="protein sequence ID" value="MFC3760350.1"/>
    <property type="molecule type" value="Genomic_DNA"/>
</dbReference>
<evidence type="ECO:0000313" key="10">
    <source>
        <dbReference type="EMBL" id="MFC3760350.1"/>
    </source>
</evidence>
<comment type="similarity">
    <text evidence="7">Belongs to the binding-protein-dependent transport system permease family.</text>
</comment>
<dbReference type="PROSITE" id="PS50928">
    <property type="entry name" value="ABC_TM1"/>
    <property type="match status" value="1"/>
</dbReference>
<dbReference type="SUPFAM" id="SSF161098">
    <property type="entry name" value="MetI-like"/>
    <property type="match status" value="1"/>
</dbReference>
<evidence type="ECO:0000256" key="7">
    <source>
        <dbReference type="RuleBase" id="RU363032"/>
    </source>
</evidence>
<dbReference type="InterPro" id="IPR000515">
    <property type="entry name" value="MetI-like"/>
</dbReference>
<feature type="domain" description="ABC transmembrane type-1" evidence="9">
    <location>
        <begin position="94"/>
        <end position="286"/>
    </location>
</feature>
<feature type="transmembrane region" description="Helical" evidence="7">
    <location>
        <begin position="165"/>
        <end position="184"/>
    </location>
</feature>
<keyword evidence="2 7" id="KW-0813">Transport</keyword>
<evidence type="ECO:0000256" key="2">
    <source>
        <dbReference type="ARBA" id="ARBA00022448"/>
    </source>
</evidence>
<proteinExistence type="inferred from homology"/>
<feature type="transmembrane region" description="Helical" evidence="7">
    <location>
        <begin position="93"/>
        <end position="117"/>
    </location>
</feature>
<evidence type="ECO:0000256" key="3">
    <source>
        <dbReference type="ARBA" id="ARBA00022475"/>
    </source>
</evidence>
<dbReference type="InterPro" id="IPR035906">
    <property type="entry name" value="MetI-like_sf"/>
</dbReference>
<sequence>MSSDLLRATAAHPTTGSSPSRPGRPTARRIVRLVLSYFVLGLGGVAILMPFFWMLSTALKRQEDVYKFPPEWFSSPHFANFAEALTLVPFYKFALNTATVVSLVVLGTLVSCSFAAYGFARLRAPGRDAIFLLVIATIMLPTTVTLVPTYIMFNYLGWINSFKPLIIPAFFGVPFYIFLLRQFYLTIPRELEDAARIDGAGYFRIWWTIMLPLSKPALATVMVFTFIAAYNDFFGPLIYLTDESKWTIAVALSTFTGSPRIGPQMHLLMAATTIAAIPSILVFLLAQRYFVRGIVLSGITR</sequence>
<reference evidence="11" key="1">
    <citation type="journal article" date="2019" name="Int. J. Syst. Evol. Microbiol.">
        <title>The Global Catalogue of Microorganisms (GCM) 10K type strain sequencing project: providing services to taxonomists for standard genome sequencing and annotation.</title>
        <authorList>
            <consortium name="The Broad Institute Genomics Platform"/>
            <consortium name="The Broad Institute Genome Sequencing Center for Infectious Disease"/>
            <person name="Wu L."/>
            <person name="Ma J."/>
        </authorList>
    </citation>
    <scope>NUCLEOTIDE SEQUENCE [LARGE SCALE GENOMIC DNA]</scope>
    <source>
        <strain evidence="11">CGMCC 4.7241</strain>
    </source>
</reference>
<evidence type="ECO:0000256" key="6">
    <source>
        <dbReference type="ARBA" id="ARBA00023136"/>
    </source>
</evidence>
<feature type="region of interest" description="Disordered" evidence="8">
    <location>
        <begin position="1"/>
        <end position="24"/>
    </location>
</feature>
<comment type="caution">
    <text evidence="10">The sequence shown here is derived from an EMBL/GenBank/DDBJ whole genome shotgun (WGS) entry which is preliminary data.</text>
</comment>
<accession>A0ABV7Y9I7</accession>
<organism evidence="10 11">
    <name type="scientific">Tenggerimyces flavus</name>
    <dbReference type="NCBI Taxonomy" id="1708749"/>
    <lineage>
        <taxon>Bacteria</taxon>
        <taxon>Bacillati</taxon>
        <taxon>Actinomycetota</taxon>
        <taxon>Actinomycetes</taxon>
        <taxon>Propionibacteriales</taxon>
        <taxon>Nocardioidaceae</taxon>
        <taxon>Tenggerimyces</taxon>
    </lineage>
</organism>
<feature type="transmembrane region" description="Helical" evidence="7">
    <location>
        <begin position="205"/>
        <end position="230"/>
    </location>
</feature>
<dbReference type="Gene3D" id="1.10.3720.10">
    <property type="entry name" value="MetI-like"/>
    <property type="match status" value="1"/>
</dbReference>
<comment type="subcellular location">
    <subcellularLocation>
        <location evidence="1 7">Cell membrane</location>
        <topology evidence="1 7">Multi-pass membrane protein</topology>
    </subcellularLocation>
</comment>
<name>A0ABV7Y9I7_9ACTN</name>
<dbReference type="Proteomes" id="UP001595699">
    <property type="component" value="Unassembled WGS sequence"/>
</dbReference>
<dbReference type="RefSeq" id="WP_205122598.1">
    <property type="nucleotide sequence ID" value="NZ_JAFBCM010000001.1"/>
</dbReference>